<sequence length="498" mass="55745">MGEEQWARKGAAADEIEWTCEQARERMGVPRASRAGGRRSTSTACTVHPHTRRPLHLGHLPRIGLHIGRDYVRNRYGGRRCAQREATVLLSSGDAHCLRTVGMSCCALGLSMRWRSDGRCDVRQHQDEAEGWVALGGGDEGRPSTSQELSAQASSFKPTDPLALVPSRRGMVQERVRCADPPRFVACHARPPQRLPARHATLPYHAAVSTHRVCPPIACIRRALTAVSRCPQHAPSPSALHMDRPERNRCSSTADPARPTPSRRDTRPFLSVSVATTSLSCSPSLLSAAQLPTTRSSSCAIHAPRFCRKLPISRAYHQPTGSVLFYSIIFNPGNTILFLDRFEHAREDWTEQERLKEWADYRVYDHDHLFRYQYQHYYGINQNTAAMGGRYARNSFFLMGAIAHKLASRDVLLFGTRHNVQVYNARNAMKPCTKCWRWGHGSDRCTQQKLCCPLCGEHHTEEAHAAEASCCTEARFWTDDLPVCPSSDVSLSASTFIH</sequence>
<accession>A0ABQ8K0F2</accession>
<dbReference type="EMBL" id="JADCUA010000035">
    <property type="protein sequence ID" value="KAH9829927.1"/>
    <property type="molecule type" value="Genomic_DNA"/>
</dbReference>
<protein>
    <submittedName>
        <fullName evidence="2">Uncharacterized protein</fullName>
    </submittedName>
</protein>
<keyword evidence="3" id="KW-1185">Reference proteome</keyword>
<feature type="region of interest" description="Disordered" evidence="1">
    <location>
        <begin position="134"/>
        <end position="161"/>
    </location>
</feature>
<feature type="compositionally biased region" description="Polar residues" evidence="1">
    <location>
        <begin position="143"/>
        <end position="157"/>
    </location>
</feature>
<feature type="region of interest" description="Disordered" evidence="1">
    <location>
        <begin position="231"/>
        <end position="268"/>
    </location>
</feature>
<dbReference type="GeneID" id="72002636"/>
<organism evidence="2 3">
    <name type="scientific">Rhodofomes roseus</name>
    <dbReference type="NCBI Taxonomy" id="34475"/>
    <lineage>
        <taxon>Eukaryota</taxon>
        <taxon>Fungi</taxon>
        <taxon>Dikarya</taxon>
        <taxon>Basidiomycota</taxon>
        <taxon>Agaricomycotina</taxon>
        <taxon>Agaricomycetes</taxon>
        <taxon>Polyporales</taxon>
        <taxon>Rhodofomes</taxon>
    </lineage>
</organism>
<evidence type="ECO:0000256" key="1">
    <source>
        <dbReference type="SAM" id="MobiDB-lite"/>
    </source>
</evidence>
<feature type="region of interest" description="Disordered" evidence="1">
    <location>
        <begin position="27"/>
        <end position="46"/>
    </location>
</feature>
<name>A0ABQ8K0F2_9APHY</name>
<reference evidence="2 3" key="1">
    <citation type="journal article" date="2021" name="Environ. Microbiol.">
        <title>Gene family expansions and transcriptome signatures uncover fungal adaptations to wood decay.</title>
        <authorList>
            <person name="Hage H."/>
            <person name="Miyauchi S."/>
            <person name="Viragh M."/>
            <person name="Drula E."/>
            <person name="Min B."/>
            <person name="Chaduli D."/>
            <person name="Navarro D."/>
            <person name="Favel A."/>
            <person name="Norest M."/>
            <person name="Lesage-Meessen L."/>
            <person name="Balint B."/>
            <person name="Merenyi Z."/>
            <person name="de Eugenio L."/>
            <person name="Morin E."/>
            <person name="Martinez A.T."/>
            <person name="Baldrian P."/>
            <person name="Stursova M."/>
            <person name="Martinez M.J."/>
            <person name="Novotny C."/>
            <person name="Magnuson J.K."/>
            <person name="Spatafora J.W."/>
            <person name="Maurice S."/>
            <person name="Pangilinan J."/>
            <person name="Andreopoulos W."/>
            <person name="LaButti K."/>
            <person name="Hundley H."/>
            <person name="Na H."/>
            <person name="Kuo A."/>
            <person name="Barry K."/>
            <person name="Lipzen A."/>
            <person name="Henrissat B."/>
            <person name="Riley R."/>
            <person name="Ahrendt S."/>
            <person name="Nagy L.G."/>
            <person name="Grigoriev I.V."/>
            <person name="Martin F."/>
            <person name="Rosso M.N."/>
        </authorList>
    </citation>
    <scope>NUCLEOTIDE SEQUENCE [LARGE SCALE GENOMIC DNA]</scope>
    <source>
        <strain evidence="2 3">CIRM-BRFM 1785</strain>
    </source>
</reference>
<proteinExistence type="predicted"/>
<gene>
    <name evidence="2" type="ORF">C8Q71DRAFT_727897</name>
</gene>
<evidence type="ECO:0000313" key="3">
    <source>
        <dbReference type="Proteomes" id="UP000814176"/>
    </source>
</evidence>
<dbReference type="Proteomes" id="UP000814176">
    <property type="component" value="Unassembled WGS sequence"/>
</dbReference>
<evidence type="ECO:0000313" key="2">
    <source>
        <dbReference type="EMBL" id="KAH9829927.1"/>
    </source>
</evidence>
<comment type="caution">
    <text evidence="2">The sequence shown here is derived from an EMBL/GenBank/DDBJ whole genome shotgun (WGS) entry which is preliminary data.</text>
</comment>
<dbReference type="RefSeq" id="XP_047773290.1">
    <property type="nucleotide sequence ID" value="XM_047921904.1"/>
</dbReference>
<feature type="compositionally biased region" description="Low complexity" evidence="1">
    <location>
        <begin position="31"/>
        <end position="44"/>
    </location>
</feature>